<evidence type="ECO:0000313" key="2">
    <source>
        <dbReference type="Proteomes" id="UP000799764"/>
    </source>
</evidence>
<name>A0A9P4P6Z0_9PLEO</name>
<organism evidence="1 2">
    <name type="scientific">Karstenula rhodostoma CBS 690.94</name>
    <dbReference type="NCBI Taxonomy" id="1392251"/>
    <lineage>
        <taxon>Eukaryota</taxon>
        <taxon>Fungi</taxon>
        <taxon>Dikarya</taxon>
        <taxon>Ascomycota</taxon>
        <taxon>Pezizomycotina</taxon>
        <taxon>Dothideomycetes</taxon>
        <taxon>Pleosporomycetidae</taxon>
        <taxon>Pleosporales</taxon>
        <taxon>Massarineae</taxon>
        <taxon>Didymosphaeriaceae</taxon>
        <taxon>Karstenula</taxon>
    </lineage>
</organism>
<dbReference type="AlphaFoldDB" id="A0A9P4P6Z0"/>
<dbReference type="Proteomes" id="UP000799764">
    <property type="component" value="Unassembled WGS sequence"/>
</dbReference>
<comment type="caution">
    <text evidence="1">The sequence shown here is derived from an EMBL/GenBank/DDBJ whole genome shotgun (WGS) entry which is preliminary data.</text>
</comment>
<proteinExistence type="predicted"/>
<protein>
    <submittedName>
        <fullName evidence="1">Uncharacterized protein</fullName>
    </submittedName>
</protein>
<keyword evidence="2" id="KW-1185">Reference proteome</keyword>
<evidence type="ECO:0000313" key="1">
    <source>
        <dbReference type="EMBL" id="KAF2437684.1"/>
    </source>
</evidence>
<reference evidence="1" key="1">
    <citation type="journal article" date="2020" name="Stud. Mycol.">
        <title>101 Dothideomycetes genomes: a test case for predicting lifestyles and emergence of pathogens.</title>
        <authorList>
            <person name="Haridas S."/>
            <person name="Albert R."/>
            <person name="Binder M."/>
            <person name="Bloem J."/>
            <person name="Labutti K."/>
            <person name="Salamov A."/>
            <person name="Andreopoulos B."/>
            <person name="Baker S."/>
            <person name="Barry K."/>
            <person name="Bills G."/>
            <person name="Bluhm B."/>
            <person name="Cannon C."/>
            <person name="Castanera R."/>
            <person name="Culley D."/>
            <person name="Daum C."/>
            <person name="Ezra D."/>
            <person name="Gonzalez J."/>
            <person name="Henrissat B."/>
            <person name="Kuo A."/>
            <person name="Liang C."/>
            <person name="Lipzen A."/>
            <person name="Lutzoni F."/>
            <person name="Magnuson J."/>
            <person name="Mondo S."/>
            <person name="Nolan M."/>
            <person name="Ohm R."/>
            <person name="Pangilinan J."/>
            <person name="Park H.-J."/>
            <person name="Ramirez L."/>
            <person name="Alfaro M."/>
            <person name="Sun H."/>
            <person name="Tritt A."/>
            <person name="Yoshinaga Y."/>
            <person name="Zwiers L.-H."/>
            <person name="Turgeon B."/>
            <person name="Goodwin S."/>
            <person name="Spatafora J."/>
            <person name="Crous P."/>
            <person name="Grigoriev I."/>
        </authorList>
    </citation>
    <scope>NUCLEOTIDE SEQUENCE</scope>
    <source>
        <strain evidence="1">CBS 690.94</strain>
    </source>
</reference>
<sequence length="161" mass="18019">MGLNTHMGNQEGTKHFSVWNKNEWVLTEFDSPKFAKGKPCCIPIRRCQALCLAGRVHGVVSIASRRCGDERPEVRADLVILKRLNSSSKDGRFARAIMKLGVSSRTDTANEDVEQRWSEVGDVTGDWRAVKLFDAAVPRRVEGVVFVPIQIQTRIKKPTGQ</sequence>
<accession>A0A9P4P6Z0</accession>
<dbReference type="EMBL" id="MU001515">
    <property type="protein sequence ID" value="KAF2437684.1"/>
    <property type="molecule type" value="Genomic_DNA"/>
</dbReference>
<gene>
    <name evidence="1" type="ORF">P171DRAFT_449883</name>
</gene>